<dbReference type="Pfam" id="PF00128">
    <property type="entry name" value="Alpha-amylase"/>
    <property type="match status" value="1"/>
</dbReference>
<dbReference type="InterPro" id="IPR033746">
    <property type="entry name" value="GGa_phosphorylase"/>
</dbReference>
<dbReference type="PIRSF" id="PIRSF003059">
    <property type="entry name" value="Sucrose_phosphorylase"/>
    <property type="match status" value="1"/>
</dbReference>
<dbReference type="Proteomes" id="UP000252558">
    <property type="component" value="Unassembled WGS sequence"/>
</dbReference>
<dbReference type="RefSeq" id="WP_114339657.1">
    <property type="nucleotide sequence ID" value="NZ_QPID01000012.1"/>
</dbReference>
<feature type="binding site" evidence="3">
    <location>
        <position position="448"/>
    </location>
    <ligand>
        <name>substrate</name>
    </ligand>
</feature>
<evidence type="ECO:0000256" key="3">
    <source>
        <dbReference type="PIRSR" id="PIRSR003059-2"/>
    </source>
</evidence>
<reference evidence="5 6" key="1">
    <citation type="submission" date="2018-07" db="EMBL/GenBank/DDBJ databases">
        <title>Corallincola holothuriorum sp. nov., a new facultative anaerobe isolated from sea cucumber Apostichopus japonicus.</title>
        <authorList>
            <person name="Xia H."/>
        </authorList>
    </citation>
    <scope>NUCLEOTIDE SEQUENCE [LARGE SCALE GENOMIC DNA]</scope>
    <source>
        <strain evidence="5 6">C4</strain>
    </source>
</reference>
<dbReference type="InterPro" id="IPR017853">
    <property type="entry name" value="GH"/>
</dbReference>
<dbReference type="PANTHER" id="PTHR38784">
    <property type="entry name" value="SUCROSE PHOSPHORYLASE"/>
    <property type="match status" value="1"/>
</dbReference>
<gene>
    <name evidence="5" type="ORF">DU002_17065</name>
</gene>
<dbReference type="InterPro" id="IPR006047">
    <property type="entry name" value="GH13_cat_dom"/>
</dbReference>
<comment type="caution">
    <text evidence="5">The sequence shown here is derived from an EMBL/GenBank/DDBJ whole genome shotgun (WGS) entry which is preliminary data.</text>
</comment>
<feature type="domain" description="Glycosyl hydrolase family 13 catalytic" evidence="4">
    <location>
        <begin position="54"/>
        <end position="485"/>
    </location>
</feature>
<name>A0A368N3T0_9GAMM</name>
<evidence type="ECO:0000259" key="4">
    <source>
        <dbReference type="SMART" id="SM00642"/>
    </source>
</evidence>
<dbReference type="AlphaFoldDB" id="A0A368N3T0"/>
<evidence type="ECO:0000256" key="1">
    <source>
        <dbReference type="ARBA" id="ARBA00022676"/>
    </source>
</evidence>
<keyword evidence="6" id="KW-1185">Reference proteome</keyword>
<feature type="binding site" evidence="3">
    <location>
        <position position="101"/>
    </location>
    <ligand>
        <name>substrate</name>
    </ligand>
</feature>
<feature type="binding site" evidence="3">
    <location>
        <begin position="341"/>
        <end position="342"/>
    </location>
    <ligand>
        <name>substrate</name>
    </ligand>
</feature>
<dbReference type="PANTHER" id="PTHR38784:SF1">
    <property type="entry name" value="SUCROSE PHOSPHORYLASE"/>
    <property type="match status" value="1"/>
</dbReference>
<dbReference type="EMBL" id="QPID01000012">
    <property type="protein sequence ID" value="RCU45138.1"/>
    <property type="molecule type" value="Genomic_DNA"/>
</dbReference>
<accession>A0A368N3T0</accession>
<dbReference type="Gene3D" id="3.90.400.10">
    <property type="entry name" value="Oligo-1,6-glucosidase, Domain 2"/>
    <property type="match status" value="1"/>
</dbReference>
<dbReference type="GO" id="GO:0005975">
    <property type="term" value="P:carbohydrate metabolic process"/>
    <property type="evidence" value="ECO:0007669"/>
    <property type="project" value="InterPro"/>
</dbReference>
<keyword evidence="2" id="KW-0808">Transferase</keyword>
<evidence type="ECO:0000313" key="6">
    <source>
        <dbReference type="Proteomes" id="UP000252558"/>
    </source>
</evidence>
<dbReference type="OrthoDB" id="9805159at2"/>
<dbReference type="Gene3D" id="3.20.20.80">
    <property type="entry name" value="Glycosidases"/>
    <property type="match status" value="1"/>
</dbReference>
<organism evidence="5 6">
    <name type="scientific">Corallincola holothuriorum</name>
    <dbReference type="NCBI Taxonomy" id="2282215"/>
    <lineage>
        <taxon>Bacteria</taxon>
        <taxon>Pseudomonadati</taxon>
        <taxon>Pseudomonadota</taxon>
        <taxon>Gammaproteobacteria</taxon>
        <taxon>Alteromonadales</taxon>
        <taxon>Psychromonadaceae</taxon>
        <taxon>Corallincola</taxon>
    </lineage>
</organism>
<sequence>MADQRTLATLSEILSQRLQRIYGSDDCLAKLMLKIEARTAAYQRTRKGRWDESDIILITYGDSLLQEGKRPLQVLNQFLRQHLADTFSAVHILPFFPYSSDDGFSVIDYRAVNYKLGTWDDVAQIAQSFDLMADLVCNHTSRQSLWFIDFINGEGEGKEFFVESDPDADYSSVIRPRTSPLIVDVYTRQGVKHVWATFSDDQIDLNFANPDVLIEMIDILLEYIVKGSRYIRLDAVAFLWKTLGSKCVHLPETHEVVKLMRDIFRWLDPGLVLITETNVPHEENISYFGSGDEAQMVYNFALPPLILHGLNRGNASYLTRWARSLPAFPAGCCFLNFTASHDGIGVRAVEGIIPKHEITDLIESVHQFGGFVSMKANGDGTKSPYELNISLFEALQGTRNGPDTFQISRFLCAQTIMLSLQGIPALYIHSLTATPNDLEQVELTGRTRSINRHKWQSDELNGLLCDPASDQSRIFSALTEIIKIRRSHHAFSPDASQEALVLSDTLFAIIRCDPHSGEQILCIHNLTAYPHEVHGIEKIPQQFTAAGCDELLTGKTVALHEFELAPYQCAWLVPSME</sequence>
<dbReference type="SUPFAM" id="SSF51445">
    <property type="entry name" value="(Trans)glycosidases"/>
    <property type="match status" value="1"/>
</dbReference>
<feature type="binding site" evidence="3">
    <location>
        <begin position="232"/>
        <end position="234"/>
    </location>
    <ligand>
        <name>substrate</name>
    </ligand>
</feature>
<feature type="binding site" evidence="3">
    <location>
        <position position="139"/>
    </location>
    <ligand>
        <name>substrate</name>
    </ligand>
</feature>
<protein>
    <submittedName>
        <fullName evidence="5">Alpha-amylase</fullName>
    </submittedName>
</protein>
<dbReference type="GO" id="GO:0016757">
    <property type="term" value="F:glycosyltransferase activity"/>
    <property type="evidence" value="ECO:0007669"/>
    <property type="project" value="UniProtKB-KW"/>
</dbReference>
<keyword evidence="1" id="KW-0328">Glycosyltransferase</keyword>
<dbReference type="SMART" id="SM00642">
    <property type="entry name" value="Aamy"/>
    <property type="match status" value="1"/>
</dbReference>
<dbReference type="CDD" id="cd11356">
    <property type="entry name" value="AmyAc_Sucrose_phosphorylase-like_1"/>
    <property type="match status" value="1"/>
</dbReference>
<evidence type="ECO:0000313" key="5">
    <source>
        <dbReference type="EMBL" id="RCU45138.1"/>
    </source>
</evidence>
<dbReference type="Gene3D" id="2.60.40.1180">
    <property type="entry name" value="Golgi alpha-mannosidase II"/>
    <property type="match status" value="1"/>
</dbReference>
<dbReference type="InterPro" id="IPR013780">
    <property type="entry name" value="Glyco_hydro_b"/>
</dbReference>
<dbReference type="InterPro" id="IPR016377">
    <property type="entry name" value="Sucrose_GGa_phosphorylase-rel"/>
</dbReference>
<evidence type="ECO:0000256" key="2">
    <source>
        <dbReference type="ARBA" id="ARBA00022679"/>
    </source>
</evidence>
<dbReference type="InterPro" id="IPR045857">
    <property type="entry name" value="O16G_dom_2"/>
</dbReference>
<proteinExistence type="predicted"/>